<evidence type="ECO:0000256" key="1">
    <source>
        <dbReference type="SAM" id="MobiDB-lite"/>
    </source>
</evidence>
<evidence type="ECO:0000313" key="2">
    <source>
        <dbReference type="EMBL" id="CAD8477175.1"/>
    </source>
</evidence>
<protein>
    <recommendedName>
        <fullName evidence="3">Zeta toxin domain-containing protein</fullName>
    </recommendedName>
</protein>
<evidence type="ECO:0008006" key="3">
    <source>
        <dbReference type="Google" id="ProtNLM"/>
    </source>
</evidence>
<feature type="compositionally biased region" description="Basic and acidic residues" evidence="1">
    <location>
        <begin position="12"/>
        <end position="27"/>
    </location>
</feature>
<accession>A0A7S0HBI7</accession>
<gene>
    <name evidence="2" type="ORF">PANT1444_LOCUS5104</name>
</gene>
<feature type="region of interest" description="Disordered" evidence="1">
    <location>
        <begin position="9"/>
        <end position="42"/>
    </location>
</feature>
<dbReference type="AlphaFoldDB" id="A0A7S0HBI7"/>
<reference evidence="2" key="1">
    <citation type="submission" date="2021-01" db="EMBL/GenBank/DDBJ databases">
        <authorList>
            <person name="Corre E."/>
            <person name="Pelletier E."/>
            <person name="Niang G."/>
            <person name="Scheremetjew M."/>
            <person name="Finn R."/>
            <person name="Kale V."/>
            <person name="Holt S."/>
            <person name="Cochrane G."/>
            <person name="Meng A."/>
            <person name="Brown T."/>
            <person name="Cohen L."/>
        </authorList>
    </citation>
    <scope>NUCLEOTIDE SEQUENCE</scope>
    <source>
        <strain evidence="2">CCMP1374</strain>
    </source>
</reference>
<name>A0A7S0HBI7_9EUKA</name>
<dbReference type="InterPro" id="IPR027417">
    <property type="entry name" value="P-loop_NTPase"/>
</dbReference>
<organism evidence="2">
    <name type="scientific">Phaeocystis antarctica</name>
    <dbReference type="NCBI Taxonomy" id="33657"/>
    <lineage>
        <taxon>Eukaryota</taxon>
        <taxon>Haptista</taxon>
        <taxon>Haptophyta</taxon>
        <taxon>Prymnesiophyceae</taxon>
        <taxon>Phaeocystales</taxon>
        <taxon>Phaeocystaceae</taxon>
        <taxon>Phaeocystis</taxon>
    </lineage>
</organism>
<sequence length="357" mass="39241">MLASLVTYLGSSERETAERRRAAEGHEMPGSPHRRHHTTANEPFVHKADRWLTLQNGNEAAVCEACFPQSATASHLCLPECIFPPSDILEVHEHVVEGKVAPEGQPWFIIGYGPPASGKAGIVAALERLSAFGITPRNTVATEVDGLFQNRLSVGRRFTEQQARLSALARTDQERELAAGRLYTAYRFVADQISDAVLWKAAARRMNVYYETTGWSIGWTNHMIEQMRGLGYRTVVVYPATRTAALLRRLRERAEQSGRIPKPDEGVLQTVEAAVANLAELKLRPAEDVLLVLDNNGLRGEEVSYGPYFNASEAQAAVLTVLSGGTPARAATLVETNVPARVSAPCWLVDRAHDYCL</sequence>
<proteinExistence type="predicted"/>
<dbReference type="EMBL" id="HBEP01009065">
    <property type="protein sequence ID" value="CAD8477175.1"/>
    <property type="molecule type" value="Transcribed_RNA"/>
</dbReference>
<dbReference type="SUPFAM" id="SSF52540">
    <property type="entry name" value="P-loop containing nucleoside triphosphate hydrolases"/>
    <property type="match status" value="1"/>
</dbReference>
<dbReference type="Gene3D" id="3.40.50.300">
    <property type="entry name" value="P-loop containing nucleotide triphosphate hydrolases"/>
    <property type="match status" value="1"/>
</dbReference>